<keyword evidence="4" id="KW-1185">Reference proteome</keyword>
<evidence type="ECO:0000313" key="4">
    <source>
        <dbReference type="Proteomes" id="UP000297910"/>
    </source>
</evidence>
<protein>
    <submittedName>
        <fullName evidence="3">Uncharacterized protein</fullName>
    </submittedName>
</protein>
<organism evidence="3 4">
    <name type="scientific">Botrytis paeoniae</name>
    <dbReference type="NCBI Taxonomy" id="278948"/>
    <lineage>
        <taxon>Eukaryota</taxon>
        <taxon>Fungi</taxon>
        <taxon>Dikarya</taxon>
        <taxon>Ascomycota</taxon>
        <taxon>Pezizomycotina</taxon>
        <taxon>Leotiomycetes</taxon>
        <taxon>Helotiales</taxon>
        <taxon>Sclerotiniaceae</taxon>
        <taxon>Botrytis</taxon>
    </lineage>
</organism>
<keyword evidence="2" id="KW-1133">Transmembrane helix</keyword>
<name>A0A4Z1FI16_9HELO</name>
<gene>
    <name evidence="3" type="ORF">BPAE_0102g00260</name>
</gene>
<evidence type="ECO:0000256" key="1">
    <source>
        <dbReference type="SAM" id="MobiDB-lite"/>
    </source>
</evidence>
<dbReference type="Proteomes" id="UP000297910">
    <property type="component" value="Unassembled WGS sequence"/>
</dbReference>
<comment type="caution">
    <text evidence="3">The sequence shown here is derived from an EMBL/GenBank/DDBJ whole genome shotgun (WGS) entry which is preliminary data.</text>
</comment>
<feature type="transmembrane region" description="Helical" evidence="2">
    <location>
        <begin position="256"/>
        <end position="274"/>
    </location>
</feature>
<proteinExistence type="predicted"/>
<dbReference type="AlphaFoldDB" id="A0A4Z1FI16"/>
<accession>A0A4Z1FI16</accession>
<dbReference type="EMBL" id="PQXI01000102">
    <property type="protein sequence ID" value="TGO24464.1"/>
    <property type="molecule type" value="Genomic_DNA"/>
</dbReference>
<evidence type="ECO:0000256" key="2">
    <source>
        <dbReference type="SAM" id="Phobius"/>
    </source>
</evidence>
<feature type="region of interest" description="Disordered" evidence="1">
    <location>
        <begin position="92"/>
        <end position="128"/>
    </location>
</feature>
<feature type="transmembrane region" description="Helical" evidence="2">
    <location>
        <begin position="12"/>
        <end position="31"/>
    </location>
</feature>
<sequence length="286" mass="30741">MPFHLESAKSYVVVSYAAFVVMGVPTLTAFVVISAPVMYGFIVSHTVICAFLDFGKSTNERGPILGVQWSLENDMDKNSSGVKSISIASLHSHEDKSGSNDDDGAASEHSTIIVPPGPQMSSTNSEPEPQILGISMGWTISSLVLNLACKIVLSRSTQHLDLTATKRDVATMCLLLATRNMLSCHLITLAAKRSGHVGSAVENMVSFNGWLYLMARECAAQNQKVPTCTLNWTELAVFTLSGSVLISAAAHYPGGWLVAILMLVNWLCFFKTSIRAASLGTVVENQ</sequence>
<reference evidence="3 4" key="1">
    <citation type="submission" date="2017-12" db="EMBL/GenBank/DDBJ databases">
        <title>Comparative genomics of Botrytis spp.</title>
        <authorList>
            <person name="Valero-Jimenez C.A."/>
            <person name="Tapia P."/>
            <person name="Veloso J."/>
            <person name="Silva-Moreno E."/>
            <person name="Staats M."/>
            <person name="Valdes J.H."/>
            <person name="Van Kan J.A.L."/>
        </authorList>
    </citation>
    <scope>NUCLEOTIDE SEQUENCE [LARGE SCALE GENOMIC DNA]</scope>
    <source>
        <strain evidence="3 4">Bp0003</strain>
    </source>
</reference>
<keyword evidence="2" id="KW-0472">Membrane</keyword>
<keyword evidence="2" id="KW-0812">Transmembrane</keyword>
<evidence type="ECO:0000313" key="3">
    <source>
        <dbReference type="EMBL" id="TGO24464.1"/>
    </source>
</evidence>